<proteinExistence type="predicted"/>
<accession>A0A679HHE5</accession>
<evidence type="ECO:0000313" key="3">
    <source>
        <dbReference type="Proteomes" id="UP000500882"/>
    </source>
</evidence>
<feature type="chain" id="PRO_5025477722" evidence="1">
    <location>
        <begin position="22"/>
        <end position="283"/>
    </location>
</feature>
<dbReference type="RefSeq" id="WP_229077308.1">
    <property type="nucleotide sequence ID" value="NZ_JADMWQ010000001.1"/>
</dbReference>
<keyword evidence="1" id="KW-0732">Signal</keyword>
<evidence type="ECO:0000256" key="1">
    <source>
        <dbReference type="SAM" id="SignalP"/>
    </source>
</evidence>
<organism evidence="2 3">
    <name type="scientific">Bacteroides thetaiotaomicron</name>
    <dbReference type="NCBI Taxonomy" id="818"/>
    <lineage>
        <taxon>Bacteria</taxon>
        <taxon>Pseudomonadati</taxon>
        <taxon>Bacteroidota</taxon>
        <taxon>Bacteroidia</taxon>
        <taxon>Bacteroidales</taxon>
        <taxon>Bacteroidaceae</taxon>
        <taxon>Bacteroides</taxon>
    </lineage>
</organism>
<dbReference type="EMBL" id="AP022660">
    <property type="protein sequence ID" value="BCA49567.1"/>
    <property type="molecule type" value="Genomic_DNA"/>
</dbReference>
<gene>
    <name evidence="2" type="ORF">BatF92_15090</name>
</gene>
<protein>
    <submittedName>
        <fullName evidence="2">Uncharacterized protein</fullName>
    </submittedName>
</protein>
<dbReference type="AlphaFoldDB" id="A0A679HHE5"/>
<evidence type="ECO:0000313" key="2">
    <source>
        <dbReference type="EMBL" id="BCA49567.1"/>
    </source>
</evidence>
<reference evidence="2 3" key="1">
    <citation type="submission" date="2020-02" db="EMBL/GenBank/DDBJ databases">
        <title>Whole-genome sequencing and comparative analysis of the genomes of Bacteroides thetaiotaomicron and Escherichia coli isolated from a healthy resident in Vietnam.</title>
        <authorList>
            <person name="Mohsin M."/>
            <person name="Tanaka K."/>
            <person name="Kawahara R."/>
            <person name="Kondo S."/>
            <person name="Noguchi H."/>
            <person name="Motooka D."/>
            <person name="Nakamura S."/>
            <person name="Khong D.T."/>
            <person name="Nguyen T.N."/>
            <person name="Tran H.T."/>
            <person name="Yamamoto Y."/>
        </authorList>
    </citation>
    <scope>NUCLEOTIDE SEQUENCE [LARGE SCALE GENOMIC DNA]</scope>
    <source>
        <strain evidence="2 3">F9-2</strain>
    </source>
</reference>
<dbReference type="Proteomes" id="UP000500882">
    <property type="component" value="Chromosome"/>
</dbReference>
<feature type="signal peptide" evidence="1">
    <location>
        <begin position="1"/>
        <end position="21"/>
    </location>
</feature>
<name>A0A679HHE5_BACT4</name>
<sequence length="283" mass="32567">MNMKNMLTLIVLLSSWLTVYSQESYTETELKQKCDSIVEEANTLYRYETAAWNFTDMFLPKPELMETIQGILTYQQGDTIKCLVIDNQSQCTYEVSFLNETTPCSEVTTHRGLSEYEMHLIKVREKIRSAFADEKEYPIYGYKDFPLNWILIPFKDGYKFYAISGTSKGGVIPFGNDYLFIADKEGEIQSWRKFHSGLLPVEVTDQMPMIVFPIHSHLKKEPFISATDICTFRLYYNQTGSTKFAVYSPALSIYFVYELATNTITPTKDINFNSTPLSEKAAP</sequence>